<dbReference type="Proteomes" id="UP000828390">
    <property type="component" value="Unassembled WGS sequence"/>
</dbReference>
<keyword evidence="4" id="KW-1185">Reference proteome</keyword>
<evidence type="ECO:0000259" key="2">
    <source>
        <dbReference type="Pfam" id="PF13472"/>
    </source>
</evidence>
<dbReference type="InterPro" id="IPR013830">
    <property type="entry name" value="SGNH_hydro"/>
</dbReference>
<reference evidence="3" key="2">
    <citation type="submission" date="2020-11" db="EMBL/GenBank/DDBJ databases">
        <authorList>
            <person name="McCartney M.A."/>
            <person name="Auch B."/>
            <person name="Kono T."/>
            <person name="Mallez S."/>
            <person name="Becker A."/>
            <person name="Gohl D.M."/>
            <person name="Silverstein K.A.T."/>
            <person name="Koren S."/>
            <person name="Bechman K.B."/>
            <person name="Herman A."/>
            <person name="Abrahante J.E."/>
            <person name="Garbe J."/>
        </authorList>
    </citation>
    <scope>NUCLEOTIDE SEQUENCE</scope>
    <source>
        <strain evidence="3">Duluth1</strain>
        <tissue evidence="3">Whole animal</tissue>
    </source>
</reference>
<dbReference type="Pfam" id="PF13472">
    <property type="entry name" value="Lipase_GDSL_2"/>
    <property type="match status" value="1"/>
</dbReference>
<gene>
    <name evidence="3" type="ORF">DPMN_011809</name>
</gene>
<protein>
    <recommendedName>
        <fullName evidence="2">SGNH hydrolase-type esterase domain-containing protein</fullName>
    </recommendedName>
</protein>
<accession>A0A9D4N6U5</accession>
<feature type="region of interest" description="Disordered" evidence="1">
    <location>
        <begin position="122"/>
        <end position="264"/>
    </location>
</feature>
<organism evidence="3 4">
    <name type="scientific">Dreissena polymorpha</name>
    <name type="common">Zebra mussel</name>
    <name type="synonym">Mytilus polymorpha</name>
    <dbReference type="NCBI Taxonomy" id="45954"/>
    <lineage>
        <taxon>Eukaryota</taxon>
        <taxon>Metazoa</taxon>
        <taxon>Spiralia</taxon>
        <taxon>Lophotrochozoa</taxon>
        <taxon>Mollusca</taxon>
        <taxon>Bivalvia</taxon>
        <taxon>Autobranchia</taxon>
        <taxon>Heteroconchia</taxon>
        <taxon>Euheterodonta</taxon>
        <taxon>Imparidentia</taxon>
        <taxon>Neoheterodontei</taxon>
        <taxon>Myida</taxon>
        <taxon>Dreissenoidea</taxon>
        <taxon>Dreissenidae</taxon>
        <taxon>Dreissena</taxon>
    </lineage>
</organism>
<sequence>MTKYENVIIYIGGNDMAAAGDARKAYREIKQLLHELNGQKCTVYLYTVAPRRDADVVPLNDIIKQICEETDAKYIELYTSFIYGNGNMAKHLYGSDGIHLQAKGCSTLVAINKAVHIIKQKTSGQQDQQVHRSVTPHYTQSGSNGYANYAPDRGSSTNGDSRNYQLQTGNYGYKTYAPGRGSMNRFSRDGRGSFHTQTGNFGYGDNASGHGLGNSDSRDGRDGYQTQTGSNGFRSYAFDRGSRNGGSRDGRDSKKHNLSRYQNSSNYGQQKHCEYCHYNNHFTNGCRRLSSAQ</sequence>
<feature type="compositionally biased region" description="Polar residues" evidence="1">
    <location>
        <begin position="224"/>
        <end position="233"/>
    </location>
</feature>
<dbReference type="SUPFAM" id="SSF52266">
    <property type="entry name" value="SGNH hydrolase"/>
    <property type="match status" value="1"/>
</dbReference>
<evidence type="ECO:0000256" key="1">
    <source>
        <dbReference type="SAM" id="MobiDB-lite"/>
    </source>
</evidence>
<evidence type="ECO:0000313" key="4">
    <source>
        <dbReference type="Proteomes" id="UP000828390"/>
    </source>
</evidence>
<name>A0A9D4N6U5_DREPO</name>
<proteinExistence type="predicted"/>
<dbReference type="EMBL" id="JAIWYP010000001">
    <property type="protein sequence ID" value="KAH3887787.1"/>
    <property type="molecule type" value="Genomic_DNA"/>
</dbReference>
<feature type="compositionally biased region" description="Polar residues" evidence="1">
    <location>
        <begin position="154"/>
        <end position="170"/>
    </location>
</feature>
<reference evidence="3" key="1">
    <citation type="journal article" date="2019" name="bioRxiv">
        <title>The Genome of the Zebra Mussel, Dreissena polymorpha: A Resource for Invasive Species Research.</title>
        <authorList>
            <person name="McCartney M.A."/>
            <person name="Auch B."/>
            <person name="Kono T."/>
            <person name="Mallez S."/>
            <person name="Zhang Y."/>
            <person name="Obille A."/>
            <person name="Becker A."/>
            <person name="Abrahante J.E."/>
            <person name="Garbe J."/>
            <person name="Badalamenti J.P."/>
            <person name="Herman A."/>
            <person name="Mangelson H."/>
            <person name="Liachko I."/>
            <person name="Sullivan S."/>
            <person name="Sone E.D."/>
            <person name="Koren S."/>
            <person name="Silverstein K.A.T."/>
            <person name="Beckman K.B."/>
            <person name="Gohl D.M."/>
        </authorList>
    </citation>
    <scope>NUCLEOTIDE SEQUENCE</scope>
    <source>
        <strain evidence="3">Duluth1</strain>
        <tissue evidence="3">Whole animal</tissue>
    </source>
</reference>
<evidence type="ECO:0000313" key="3">
    <source>
        <dbReference type="EMBL" id="KAH3887787.1"/>
    </source>
</evidence>
<dbReference type="AlphaFoldDB" id="A0A9D4N6U5"/>
<comment type="caution">
    <text evidence="3">The sequence shown here is derived from an EMBL/GenBank/DDBJ whole genome shotgun (WGS) entry which is preliminary data.</text>
</comment>
<feature type="compositionally biased region" description="Polar residues" evidence="1">
    <location>
        <begin position="122"/>
        <end position="146"/>
    </location>
</feature>
<feature type="domain" description="SGNH hydrolase-type esterase" evidence="2">
    <location>
        <begin position="7"/>
        <end position="104"/>
    </location>
</feature>
<feature type="compositionally biased region" description="Basic and acidic residues" evidence="1">
    <location>
        <begin position="240"/>
        <end position="252"/>
    </location>
</feature>
<dbReference type="InterPro" id="IPR036514">
    <property type="entry name" value="SGNH_hydro_sf"/>
</dbReference>
<dbReference type="Gene3D" id="3.40.50.1110">
    <property type="entry name" value="SGNH hydrolase"/>
    <property type="match status" value="1"/>
</dbReference>